<dbReference type="Gene3D" id="1.20.1440.110">
    <property type="entry name" value="acylaminoacyl peptidase"/>
    <property type="match status" value="1"/>
</dbReference>
<accession>A0ABT1P7L4</accession>
<keyword evidence="2 3" id="KW-0378">Hydrolase</keyword>
<dbReference type="EMBL" id="JANFNH010000002">
    <property type="protein sequence ID" value="MCQ4041369.1"/>
    <property type="molecule type" value="Genomic_DNA"/>
</dbReference>
<sequence length="354" mass="37913">MSETVTSFLQLPGILAQFITINRSRATGAGLDPFEYERVTAGLASLHDWPDAFRAAGRGHLAAGERGEAEGRLVSAGDAYRTAARWFHYSVLLPHPDRATAALAASESDEAMRRALTLLDPKAERVEEPGRFAGWLRAPEGADRPPVVVVVPGLDSSKEEFHAVTEALLRRGLATFTMDGPGQGVLAATTTVQADYHRVLGRVVDALEERPGVDAARTGVIGLSMGGFYAALGAAYEPRIRATATVSGPYWLVWDELNAYVSQTLAQRCGGLDAAREFSARLDLRGVAERIVSPLRVVDGGQDTIPGVTNGELLARQAPGGEYLLVPHGDHLLGNARADWLPSTADWLVERLTG</sequence>
<evidence type="ECO:0000313" key="4">
    <source>
        <dbReference type="Proteomes" id="UP001206206"/>
    </source>
</evidence>
<dbReference type="Gene3D" id="3.40.50.1820">
    <property type="entry name" value="alpha/beta hydrolase"/>
    <property type="match status" value="1"/>
</dbReference>
<dbReference type="RefSeq" id="WP_255925334.1">
    <property type="nucleotide sequence ID" value="NZ_JANFNH010000002.1"/>
</dbReference>
<evidence type="ECO:0000313" key="3">
    <source>
        <dbReference type="EMBL" id="MCQ4041369.1"/>
    </source>
</evidence>
<comment type="caution">
    <text evidence="3">The sequence shown here is derived from an EMBL/GenBank/DDBJ whole genome shotgun (WGS) entry which is preliminary data.</text>
</comment>
<dbReference type="InterPro" id="IPR010520">
    <property type="entry name" value="FrsA-like"/>
</dbReference>
<gene>
    <name evidence="3" type="ORF">NON19_04830</name>
</gene>
<dbReference type="PANTHER" id="PTHR22946:SF12">
    <property type="entry name" value="CONIDIAL PIGMENT BIOSYNTHESIS PROTEIN AYG1 (AFU_ORTHOLOGUE AFUA_2G17550)"/>
    <property type="match status" value="1"/>
</dbReference>
<reference evidence="3 4" key="1">
    <citation type="submission" date="2022-06" db="EMBL/GenBank/DDBJ databases">
        <title>Draft genome sequence of type strain Streptomyces rubrisoli DSM 42083.</title>
        <authorList>
            <person name="Duangmal K."/>
            <person name="Klaysubun C."/>
        </authorList>
    </citation>
    <scope>NUCLEOTIDE SEQUENCE [LARGE SCALE GENOMIC DNA]</scope>
    <source>
        <strain evidence="3 4">DSM 42083</strain>
    </source>
</reference>
<dbReference type="Proteomes" id="UP001206206">
    <property type="component" value="Unassembled WGS sequence"/>
</dbReference>
<dbReference type="InterPro" id="IPR029058">
    <property type="entry name" value="AB_hydrolase_fold"/>
</dbReference>
<dbReference type="Pfam" id="PF06500">
    <property type="entry name" value="FrsA-like"/>
    <property type="match status" value="1"/>
</dbReference>
<dbReference type="PANTHER" id="PTHR22946">
    <property type="entry name" value="DIENELACTONE HYDROLASE DOMAIN-CONTAINING PROTEIN-RELATED"/>
    <property type="match status" value="1"/>
</dbReference>
<proteinExistence type="inferred from homology"/>
<dbReference type="GO" id="GO:0016787">
    <property type="term" value="F:hydrolase activity"/>
    <property type="evidence" value="ECO:0007669"/>
    <property type="project" value="UniProtKB-KW"/>
</dbReference>
<organism evidence="3 4">
    <name type="scientific">Streptantibioticus rubrisoli</name>
    <dbReference type="NCBI Taxonomy" id="1387313"/>
    <lineage>
        <taxon>Bacteria</taxon>
        <taxon>Bacillati</taxon>
        <taxon>Actinomycetota</taxon>
        <taxon>Actinomycetes</taxon>
        <taxon>Kitasatosporales</taxon>
        <taxon>Streptomycetaceae</taxon>
        <taxon>Streptantibioticus</taxon>
    </lineage>
</organism>
<name>A0ABT1P7L4_9ACTN</name>
<comment type="similarity">
    <text evidence="1">Belongs to the AB hydrolase superfamily.</text>
</comment>
<dbReference type="SUPFAM" id="SSF53474">
    <property type="entry name" value="alpha/beta-Hydrolases"/>
    <property type="match status" value="1"/>
</dbReference>
<evidence type="ECO:0000256" key="2">
    <source>
        <dbReference type="ARBA" id="ARBA00022801"/>
    </source>
</evidence>
<protein>
    <submittedName>
        <fullName evidence="3">Alpha/beta hydrolase</fullName>
    </submittedName>
</protein>
<keyword evidence="4" id="KW-1185">Reference proteome</keyword>
<evidence type="ECO:0000256" key="1">
    <source>
        <dbReference type="ARBA" id="ARBA00008645"/>
    </source>
</evidence>
<dbReference type="InterPro" id="IPR050261">
    <property type="entry name" value="FrsA_esterase"/>
</dbReference>